<evidence type="ECO:0000256" key="1">
    <source>
        <dbReference type="SAM" id="MobiDB-lite"/>
    </source>
</evidence>
<keyword evidence="3" id="KW-1185">Reference proteome</keyword>
<dbReference type="Proteomes" id="UP000799439">
    <property type="component" value="Unassembled WGS sequence"/>
</dbReference>
<evidence type="ECO:0000313" key="3">
    <source>
        <dbReference type="Proteomes" id="UP000799439"/>
    </source>
</evidence>
<evidence type="ECO:0000313" key="2">
    <source>
        <dbReference type="EMBL" id="KAF2149056.1"/>
    </source>
</evidence>
<reference evidence="2" key="1">
    <citation type="journal article" date="2020" name="Stud. Mycol.">
        <title>101 Dothideomycetes genomes: a test case for predicting lifestyles and emergence of pathogens.</title>
        <authorList>
            <person name="Haridas S."/>
            <person name="Albert R."/>
            <person name="Binder M."/>
            <person name="Bloem J."/>
            <person name="Labutti K."/>
            <person name="Salamov A."/>
            <person name="Andreopoulos B."/>
            <person name="Baker S."/>
            <person name="Barry K."/>
            <person name="Bills G."/>
            <person name="Bluhm B."/>
            <person name="Cannon C."/>
            <person name="Castanera R."/>
            <person name="Culley D."/>
            <person name="Daum C."/>
            <person name="Ezra D."/>
            <person name="Gonzalez J."/>
            <person name="Henrissat B."/>
            <person name="Kuo A."/>
            <person name="Liang C."/>
            <person name="Lipzen A."/>
            <person name="Lutzoni F."/>
            <person name="Magnuson J."/>
            <person name="Mondo S."/>
            <person name="Nolan M."/>
            <person name="Ohm R."/>
            <person name="Pangilinan J."/>
            <person name="Park H.-J."/>
            <person name="Ramirez L."/>
            <person name="Alfaro M."/>
            <person name="Sun H."/>
            <person name="Tritt A."/>
            <person name="Yoshinaga Y."/>
            <person name="Zwiers L.-H."/>
            <person name="Turgeon B."/>
            <person name="Goodwin S."/>
            <person name="Spatafora J."/>
            <person name="Crous P."/>
            <person name="Grigoriev I."/>
        </authorList>
    </citation>
    <scope>NUCLEOTIDE SEQUENCE</scope>
    <source>
        <strain evidence="2">CBS 260.36</strain>
    </source>
</reference>
<organism evidence="2 3">
    <name type="scientific">Myriangium duriaei CBS 260.36</name>
    <dbReference type="NCBI Taxonomy" id="1168546"/>
    <lineage>
        <taxon>Eukaryota</taxon>
        <taxon>Fungi</taxon>
        <taxon>Dikarya</taxon>
        <taxon>Ascomycota</taxon>
        <taxon>Pezizomycotina</taxon>
        <taxon>Dothideomycetes</taxon>
        <taxon>Dothideomycetidae</taxon>
        <taxon>Myriangiales</taxon>
        <taxon>Myriangiaceae</taxon>
        <taxon>Myriangium</taxon>
    </lineage>
</organism>
<proteinExistence type="predicted"/>
<protein>
    <submittedName>
        <fullName evidence="2">Uncharacterized protein</fullName>
    </submittedName>
</protein>
<dbReference type="EMBL" id="ML996092">
    <property type="protein sequence ID" value="KAF2149056.1"/>
    <property type="molecule type" value="Genomic_DNA"/>
</dbReference>
<name>A0A9P4ISV8_9PEZI</name>
<dbReference type="AlphaFoldDB" id="A0A9P4ISV8"/>
<feature type="region of interest" description="Disordered" evidence="1">
    <location>
        <begin position="102"/>
        <end position="136"/>
    </location>
</feature>
<accession>A0A9P4ISV8</accession>
<sequence>MSQDWVGNITMDEYYGALIHAQHWQVYFAPWRYTTNTEWTIEDPLNRDECLAHGPCRDLINAGPNTFAASAVMHLEHCHDPDWHLKEPELVLHCRSGRQARVAGEAGPVTETEPFPQPKSAQVSKDAKLSKKKRQVDRSCSGRHWLTVF</sequence>
<gene>
    <name evidence="2" type="ORF">K461DRAFT_297524</name>
</gene>
<comment type="caution">
    <text evidence="2">The sequence shown here is derived from an EMBL/GenBank/DDBJ whole genome shotgun (WGS) entry which is preliminary data.</text>
</comment>